<dbReference type="AlphaFoldDB" id="A0A6I6UPA5"/>
<dbReference type="RefSeq" id="WP_159361514.1">
    <property type="nucleotide sequence ID" value="NZ_CP047394.1"/>
</dbReference>
<dbReference type="InterPro" id="IPR010499">
    <property type="entry name" value="AraC_E-bd"/>
</dbReference>
<dbReference type="PANTHER" id="PTHR36444:SF3">
    <property type="entry name" value="TRANSCRIPTIONAL ACTIVATOR, PUTATIVE-RELATED"/>
    <property type="match status" value="1"/>
</dbReference>
<dbReference type="InterPro" id="IPR029442">
    <property type="entry name" value="GyrI-like"/>
</dbReference>
<dbReference type="EMBL" id="CP047394">
    <property type="protein sequence ID" value="QHE60563.1"/>
    <property type="molecule type" value="Genomic_DNA"/>
</dbReference>
<organism evidence="2 3">
    <name type="scientific">Rossellomorea vietnamensis</name>
    <dbReference type="NCBI Taxonomy" id="218284"/>
    <lineage>
        <taxon>Bacteria</taxon>
        <taxon>Bacillati</taxon>
        <taxon>Bacillota</taxon>
        <taxon>Bacilli</taxon>
        <taxon>Bacillales</taxon>
        <taxon>Bacillaceae</taxon>
        <taxon>Rossellomorea</taxon>
    </lineage>
</organism>
<dbReference type="InterPro" id="IPR053182">
    <property type="entry name" value="YobU-like_regulator"/>
</dbReference>
<dbReference type="Gene3D" id="3.20.80.10">
    <property type="entry name" value="Regulatory factor, effector binding domain"/>
    <property type="match status" value="1"/>
</dbReference>
<sequence>MKFKEVVKESFVVVGYSAPGSWGEDFVYPIPGLWEKAKEFIASDQVDQIVGVCLPPRSDDYYYTCGMEMDSVAFRRMRKDLTAHLFPKQKYVVFNHKGPARNIPATYHKLWKVFDREGYHIEKGMPEIEVVDRHLFGKEDSDEYEMDIWIPVGEHPRA</sequence>
<evidence type="ECO:0000313" key="3">
    <source>
        <dbReference type="Proteomes" id="UP000465062"/>
    </source>
</evidence>
<protein>
    <submittedName>
        <fullName evidence="2">AraC family transcriptional regulator</fullName>
    </submittedName>
</protein>
<dbReference type="PANTHER" id="PTHR36444">
    <property type="entry name" value="TRANSCRIPTIONAL REGULATOR PROTEIN YOBU-RELATED"/>
    <property type="match status" value="1"/>
</dbReference>
<accession>A0A6I6UPA5</accession>
<dbReference type="KEGG" id="bvq:FHE72_05520"/>
<reference evidence="2 3" key="1">
    <citation type="submission" date="2019-06" db="EMBL/GenBank/DDBJ databases">
        <title>An operon consisting of a P-type ATPase gene and a transcriptional regular gene given the different cadmium resistance in Bacillus vietamensis 151-6 and Bacillus marisflavi 151-25.</title>
        <authorList>
            <person name="Yu X."/>
        </authorList>
    </citation>
    <scope>NUCLEOTIDE SEQUENCE [LARGE SCALE GENOMIC DNA]</scope>
    <source>
        <strain evidence="2 3">151-6</strain>
    </source>
</reference>
<dbReference type="InterPro" id="IPR011256">
    <property type="entry name" value="Reg_factor_effector_dom_sf"/>
</dbReference>
<dbReference type="Proteomes" id="UP000465062">
    <property type="component" value="Chromosome"/>
</dbReference>
<feature type="domain" description="AraC effector-binding" evidence="1">
    <location>
        <begin position="1"/>
        <end position="153"/>
    </location>
</feature>
<evidence type="ECO:0000259" key="1">
    <source>
        <dbReference type="SMART" id="SM00871"/>
    </source>
</evidence>
<dbReference type="SUPFAM" id="SSF55136">
    <property type="entry name" value="Probable bacterial effector-binding domain"/>
    <property type="match status" value="1"/>
</dbReference>
<dbReference type="Pfam" id="PF06445">
    <property type="entry name" value="GyrI-like"/>
    <property type="match status" value="1"/>
</dbReference>
<name>A0A6I6UPA5_9BACI</name>
<proteinExistence type="predicted"/>
<dbReference type="SMART" id="SM00871">
    <property type="entry name" value="AraC_E_bind"/>
    <property type="match status" value="1"/>
</dbReference>
<gene>
    <name evidence="2" type="ORF">FHE72_05520</name>
</gene>
<evidence type="ECO:0000313" key="2">
    <source>
        <dbReference type="EMBL" id="QHE60563.1"/>
    </source>
</evidence>